<organism evidence="4 5">
    <name type="scientific">Rhipicephalus sanguineus</name>
    <name type="common">Brown dog tick</name>
    <name type="synonym">Ixodes sanguineus</name>
    <dbReference type="NCBI Taxonomy" id="34632"/>
    <lineage>
        <taxon>Eukaryota</taxon>
        <taxon>Metazoa</taxon>
        <taxon>Ecdysozoa</taxon>
        <taxon>Arthropoda</taxon>
        <taxon>Chelicerata</taxon>
        <taxon>Arachnida</taxon>
        <taxon>Acari</taxon>
        <taxon>Parasitiformes</taxon>
        <taxon>Ixodida</taxon>
        <taxon>Ixodoidea</taxon>
        <taxon>Ixodidae</taxon>
        <taxon>Rhipicephalinae</taxon>
        <taxon>Rhipicephalus</taxon>
        <taxon>Rhipicephalus</taxon>
    </lineage>
</organism>
<name>A0A9D4Q5H7_RHISA</name>
<keyword evidence="1" id="KW-0863">Zinc-finger</keyword>
<dbReference type="Proteomes" id="UP000821837">
    <property type="component" value="Unassembled WGS sequence"/>
</dbReference>
<accession>A0A9D4Q5H7</accession>
<dbReference type="VEuPathDB" id="VectorBase:RSAN_049589"/>
<dbReference type="PROSITE" id="PS50158">
    <property type="entry name" value="ZF_CCHC"/>
    <property type="match status" value="1"/>
</dbReference>
<evidence type="ECO:0000256" key="2">
    <source>
        <dbReference type="SAM" id="MobiDB-lite"/>
    </source>
</evidence>
<dbReference type="InterPro" id="IPR036875">
    <property type="entry name" value="Znf_CCHC_sf"/>
</dbReference>
<feature type="region of interest" description="Disordered" evidence="2">
    <location>
        <begin position="211"/>
        <end position="254"/>
    </location>
</feature>
<dbReference type="PANTHER" id="PTHR46888:SF1">
    <property type="entry name" value="RIBONUCLEASE H"/>
    <property type="match status" value="1"/>
</dbReference>
<reference evidence="4" key="2">
    <citation type="submission" date="2021-09" db="EMBL/GenBank/DDBJ databases">
        <authorList>
            <person name="Jia N."/>
            <person name="Wang J."/>
            <person name="Shi W."/>
            <person name="Du L."/>
            <person name="Sun Y."/>
            <person name="Zhan W."/>
            <person name="Jiang J."/>
            <person name="Wang Q."/>
            <person name="Zhang B."/>
            <person name="Ji P."/>
            <person name="Sakyi L.B."/>
            <person name="Cui X."/>
            <person name="Yuan T."/>
            <person name="Jiang B."/>
            <person name="Yang W."/>
            <person name="Lam T.T.-Y."/>
            <person name="Chang Q."/>
            <person name="Ding S."/>
            <person name="Wang X."/>
            <person name="Zhu J."/>
            <person name="Ruan X."/>
            <person name="Zhao L."/>
            <person name="Wei J."/>
            <person name="Que T."/>
            <person name="Du C."/>
            <person name="Cheng J."/>
            <person name="Dai P."/>
            <person name="Han X."/>
            <person name="Huang E."/>
            <person name="Gao Y."/>
            <person name="Liu J."/>
            <person name="Shao H."/>
            <person name="Ye R."/>
            <person name="Li L."/>
            <person name="Wei W."/>
            <person name="Wang X."/>
            <person name="Wang C."/>
            <person name="Huo Q."/>
            <person name="Li W."/>
            <person name="Guo W."/>
            <person name="Chen H."/>
            <person name="Chen S."/>
            <person name="Zhou L."/>
            <person name="Zhou L."/>
            <person name="Ni X."/>
            <person name="Tian J."/>
            <person name="Zhou Y."/>
            <person name="Sheng Y."/>
            <person name="Liu T."/>
            <person name="Pan Y."/>
            <person name="Xia L."/>
            <person name="Li J."/>
            <person name="Zhao F."/>
            <person name="Cao W."/>
        </authorList>
    </citation>
    <scope>NUCLEOTIDE SEQUENCE</scope>
    <source>
        <strain evidence="4">Rsan-2018</strain>
        <tissue evidence="4">Larvae</tissue>
    </source>
</reference>
<evidence type="ECO:0000313" key="5">
    <source>
        <dbReference type="Proteomes" id="UP000821837"/>
    </source>
</evidence>
<feature type="domain" description="CCHC-type" evidence="3">
    <location>
        <begin position="202"/>
        <end position="215"/>
    </location>
</feature>
<comment type="caution">
    <text evidence="4">The sequence shown here is derived from an EMBL/GenBank/DDBJ whole genome shotgun (WGS) entry which is preliminary data.</text>
</comment>
<protein>
    <recommendedName>
        <fullName evidence="3">CCHC-type domain-containing protein</fullName>
    </recommendedName>
</protein>
<dbReference type="GO" id="GO:0008270">
    <property type="term" value="F:zinc ion binding"/>
    <property type="evidence" value="ECO:0007669"/>
    <property type="project" value="UniProtKB-KW"/>
</dbReference>
<evidence type="ECO:0000259" key="3">
    <source>
        <dbReference type="PROSITE" id="PS50158"/>
    </source>
</evidence>
<evidence type="ECO:0000313" key="4">
    <source>
        <dbReference type="EMBL" id="KAH7968344.1"/>
    </source>
</evidence>
<keyword evidence="1" id="KW-0479">Metal-binding</keyword>
<dbReference type="EMBL" id="JABSTV010001248">
    <property type="protein sequence ID" value="KAH7968344.1"/>
    <property type="molecule type" value="Genomic_DNA"/>
</dbReference>
<gene>
    <name evidence="4" type="ORF">HPB52_007952</name>
</gene>
<dbReference type="InterPro" id="IPR001878">
    <property type="entry name" value="Znf_CCHC"/>
</dbReference>
<dbReference type="PANTHER" id="PTHR46888">
    <property type="entry name" value="ZINC KNUCKLE DOMAINCONTAINING PROTEIN-RELATED"/>
    <property type="match status" value="1"/>
</dbReference>
<evidence type="ECO:0000256" key="1">
    <source>
        <dbReference type="PROSITE-ProRule" id="PRU00047"/>
    </source>
</evidence>
<dbReference type="SUPFAM" id="SSF57756">
    <property type="entry name" value="Retrovirus zinc finger-like domains"/>
    <property type="match status" value="1"/>
</dbReference>
<dbReference type="AlphaFoldDB" id="A0A9D4Q5H7"/>
<keyword evidence="5" id="KW-1185">Reference proteome</keyword>
<feature type="compositionally biased region" description="Polar residues" evidence="2">
    <location>
        <begin position="216"/>
        <end position="225"/>
    </location>
</feature>
<dbReference type="GO" id="GO:0003676">
    <property type="term" value="F:nucleic acid binding"/>
    <property type="evidence" value="ECO:0007669"/>
    <property type="project" value="InterPro"/>
</dbReference>
<keyword evidence="1" id="KW-0862">Zinc</keyword>
<reference evidence="4" key="1">
    <citation type="journal article" date="2020" name="Cell">
        <title>Large-Scale Comparative Analyses of Tick Genomes Elucidate Their Genetic Diversity and Vector Capacities.</title>
        <authorList>
            <consortium name="Tick Genome and Microbiome Consortium (TIGMIC)"/>
            <person name="Jia N."/>
            <person name="Wang J."/>
            <person name="Shi W."/>
            <person name="Du L."/>
            <person name="Sun Y."/>
            <person name="Zhan W."/>
            <person name="Jiang J.F."/>
            <person name="Wang Q."/>
            <person name="Zhang B."/>
            <person name="Ji P."/>
            <person name="Bell-Sakyi L."/>
            <person name="Cui X.M."/>
            <person name="Yuan T.T."/>
            <person name="Jiang B.G."/>
            <person name="Yang W.F."/>
            <person name="Lam T.T."/>
            <person name="Chang Q.C."/>
            <person name="Ding S.J."/>
            <person name="Wang X.J."/>
            <person name="Zhu J.G."/>
            <person name="Ruan X.D."/>
            <person name="Zhao L."/>
            <person name="Wei J.T."/>
            <person name="Ye R.Z."/>
            <person name="Que T.C."/>
            <person name="Du C.H."/>
            <person name="Zhou Y.H."/>
            <person name="Cheng J.X."/>
            <person name="Dai P.F."/>
            <person name="Guo W.B."/>
            <person name="Han X.H."/>
            <person name="Huang E.J."/>
            <person name="Li L.F."/>
            <person name="Wei W."/>
            <person name="Gao Y.C."/>
            <person name="Liu J.Z."/>
            <person name="Shao H.Z."/>
            <person name="Wang X."/>
            <person name="Wang C.C."/>
            <person name="Yang T.C."/>
            <person name="Huo Q.B."/>
            <person name="Li W."/>
            <person name="Chen H.Y."/>
            <person name="Chen S.E."/>
            <person name="Zhou L.G."/>
            <person name="Ni X.B."/>
            <person name="Tian J.H."/>
            <person name="Sheng Y."/>
            <person name="Liu T."/>
            <person name="Pan Y.S."/>
            <person name="Xia L.Y."/>
            <person name="Li J."/>
            <person name="Zhao F."/>
            <person name="Cao W.C."/>
        </authorList>
    </citation>
    <scope>NUCLEOTIDE SEQUENCE</scope>
    <source>
        <strain evidence="4">Rsan-2018</strain>
    </source>
</reference>
<proteinExistence type="predicted"/>
<sequence>MNWSSGGKLENASFLSFGCACRNCNKLVKQSSPNQLTQALKGARTSSFLRSTKPVTSSMLTFKGSSEWLLTRDGQVGPLLELVLNVGSSVGRMSAEDATDFVKLKSLGYLDQWQEMAKTERRYDALRNRAVSEQFLLHCEQKLAIFSKERGCQDLDNLAETAGNCLEAQGLTHLARGKDGTAYTKSWTPAKEPSSAQGKPHCFICNKRGHKPSDCWSRSTGSKSATGWKGKNPESFPKNTKDRNEASCSPSRPD</sequence>